<dbReference type="InterPro" id="IPR001626">
    <property type="entry name" value="ABC_TroCD"/>
</dbReference>
<evidence type="ECO:0000256" key="3">
    <source>
        <dbReference type="ARBA" id="ARBA00022692"/>
    </source>
</evidence>
<accession>A0A4U9WIH4</accession>
<evidence type="ECO:0000256" key="4">
    <source>
        <dbReference type="ARBA" id="ARBA00022989"/>
    </source>
</evidence>
<dbReference type="InterPro" id="IPR037294">
    <property type="entry name" value="ABC_BtuC-like"/>
</dbReference>
<dbReference type="SUPFAM" id="SSF81345">
    <property type="entry name" value="ABC transporter involved in vitamin B12 uptake, BtuC"/>
    <property type="match status" value="1"/>
</dbReference>
<evidence type="ECO:0000256" key="6">
    <source>
        <dbReference type="RuleBase" id="RU003943"/>
    </source>
</evidence>
<evidence type="ECO:0000256" key="2">
    <source>
        <dbReference type="ARBA" id="ARBA00008034"/>
    </source>
</evidence>
<keyword evidence="6" id="KW-0813">Transport</keyword>
<evidence type="ECO:0000256" key="7">
    <source>
        <dbReference type="SAM" id="Phobius"/>
    </source>
</evidence>
<dbReference type="Pfam" id="PF00950">
    <property type="entry name" value="ABC-3"/>
    <property type="match status" value="1"/>
</dbReference>
<comment type="subcellular location">
    <subcellularLocation>
        <location evidence="6">Cell membrane</location>
        <topology evidence="6">Multi-pass membrane protein</topology>
    </subcellularLocation>
    <subcellularLocation>
        <location evidence="1">Membrane</location>
        <topology evidence="1">Multi-pass membrane protein</topology>
    </subcellularLocation>
</comment>
<dbReference type="AlphaFoldDB" id="A0A4U9WIH4"/>
<proteinExistence type="inferred from homology"/>
<reference evidence="8" key="1">
    <citation type="submission" date="2019-05" db="EMBL/GenBank/DDBJ databases">
        <authorList>
            <consortium name="Pathogen Informatics"/>
        </authorList>
    </citation>
    <scope>NUCLEOTIDE SEQUENCE [LARGE SCALE GENOMIC DNA]</scope>
    <source>
        <strain evidence="8">NCTC12965</strain>
    </source>
</reference>
<feature type="transmembrane region" description="Helical" evidence="7">
    <location>
        <begin position="52"/>
        <end position="79"/>
    </location>
</feature>
<dbReference type="GO" id="GO:0010043">
    <property type="term" value="P:response to zinc ion"/>
    <property type="evidence" value="ECO:0007669"/>
    <property type="project" value="TreeGrafter"/>
</dbReference>
<sequence>MELLLQWFSERSPIPLCNAPSSRLSSPVSSARAVLLSGVEGWSLMGDAISHAVLPGIVLAFVFSIPLAIGAFLSGIFCAGRDGLSERTQPGKGRYGDGDRLLRHVCFGLVLFARIDTDQHLSHILFGNMLGITDGELQQHCGSPGSRWRSYCSSARTLCFTVSIRTMRASLVCR</sequence>
<evidence type="ECO:0000313" key="8">
    <source>
        <dbReference type="EMBL" id="VTR58752.1"/>
    </source>
</evidence>
<name>A0A4U9WIH4_SERFO</name>
<keyword evidence="4 7" id="KW-1133">Transmembrane helix</keyword>
<keyword evidence="5 7" id="KW-0472">Membrane</keyword>
<evidence type="ECO:0000256" key="1">
    <source>
        <dbReference type="ARBA" id="ARBA00004141"/>
    </source>
</evidence>
<dbReference type="PANTHER" id="PTHR30477">
    <property type="entry name" value="ABC-TRANSPORTER METAL-BINDING PROTEIN"/>
    <property type="match status" value="1"/>
</dbReference>
<dbReference type="EMBL" id="CABEEZ010000154">
    <property type="protein sequence ID" value="VTR58752.1"/>
    <property type="molecule type" value="Genomic_DNA"/>
</dbReference>
<gene>
    <name evidence="8" type="primary">mntB_4</name>
    <name evidence="8" type="ORF">NCTC12965_07796</name>
</gene>
<evidence type="ECO:0000256" key="5">
    <source>
        <dbReference type="ARBA" id="ARBA00023136"/>
    </source>
</evidence>
<dbReference type="PANTHER" id="PTHR30477:SF24">
    <property type="entry name" value="IRON TRANSPORT SYSTEM MEMBRANE PROTEIN HI_0359-RELATED"/>
    <property type="match status" value="1"/>
</dbReference>
<organism evidence="8">
    <name type="scientific">Serratia fonticola</name>
    <dbReference type="NCBI Taxonomy" id="47917"/>
    <lineage>
        <taxon>Bacteria</taxon>
        <taxon>Pseudomonadati</taxon>
        <taxon>Pseudomonadota</taxon>
        <taxon>Gammaproteobacteria</taxon>
        <taxon>Enterobacterales</taxon>
        <taxon>Yersiniaceae</taxon>
        <taxon>Serratia</taxon>
    </lineage>
</organism>
<keyword evidence="3 6" id="KW-0812">Transmembrane</keyword>
<protein>
    <submittedName>
        <fullName evidence="8">Manganese transport system membrane protein mntB</fullName>
    </submittedName>
</protein>
<comment type="similarity">
    <text evidence="2 6">Belongs to the ABC-3 integral membrane protein family.</text>
</comment>
<dbReference type="GO" id="GO:0055085">
    <property type="term" value="P:transmembrane transport"/>
    <property type="evidence" value="ECO:0007669"/>
    <property type="project" value="InterPro"/>
</dbReference>
<dbReference type="GO" id="GO:0043190">
    <property type="term" value="C:ATP-binding cassette (ABC) transporter complex"/>
    <property type="evidence" value="ECO:0007669"/>
    <property type="project" value="InterPro"/>
</dbReference>